<dbReference type="RefSeq" id="WP_006980813.1">
    <property type="nucleotide sequence ID" value="NZ_ABVL01000010.1"/>
</dbReference>
<accession>B4D3K0</accession>
<evidence type="ECO:0000256" key="1">
    <source>
        <dbReference type="SAM" id="SignalP"/>
    </source>
</evidence>
<dbReference type="EMBL" id="ABVL01000010">
    <property type="protein sequence ID" value="EDY18830.1"/>
    <property type="molecule type" value="Genomic_DNA"/>
</dbReference>
<sequence length="190" mass="21139" precursor="true">MKKALLTAALFLLTKLVVSAAVDLGTSTEHTPYDRYMVPVKEVLSSMHGEAASMDKVQAAMREGRAFHYAHTEPYLPAMPQETAARHTGDCKDKALWLMDQIQDPSARFVIGKMTRGAKLSHAWVMWQHEGKWWILDCTMLSKPVAADKVGANEYVPLYSYSRDTAFRHTDKADMTVDVAGKAKGHIASN</sequence>
<evidence type="ECO:0008006" key="4">
    <source>
        <dbReference type="Google" id="ProtNLM"/>
    </source>
</evidence>
<evidence type="ECO:0000313" key="2">
    <source>
        <dbReference type="EMBL" id="EDY18830.1"/>
    </source>
</evidence>
<dbReference type="Proteomes" id="UP000005824">
    <property type="component" value="Unassembled WGS sequence"/>
</dbReference>
<keyword evidence="1" id="KW-0732">Signal</keyword>
<proteinExistence type="predicted"/>
<feature type="chain" id="PRO_5002803123" description="Transglutaminase-like domain-containing protein" evidence="1">
    <location>
        <begin position="21"/>
        <end position="190"/>
    </location>
</feature>
<keyword evidence="3" id="KW-1185">Reference proteome</keyword>
<evidence type="ECO:0000313" key="3">
    <source>
        <dbReference type="Proteomes" id="UP000005824"/>
    </source>
</evidence>
<gene>
    <name evidence="2" type="ORF">CfE428DRAFT_3488</name>
</gene>
<name>B4D3K0_9BACT</name>
<reference evidence="2 3" key="1">
    <citation type="journal article" date="2011" name="J. Bacteriol.">
        <title>Genome sequence of Chthoniobacter flavus Ellin428, an aerobic heterotrophic soil bacterium.</title>
        <authorList>
            <person name="Kant R."/>
            <person name="van Passel M.W."/>
            <person name="Palva A."/>
            <person name="Lucas S."/>
            <person name="Lapidus A."/>
            <person name="Glavina Del Rio T."/>
            <person name="Dalin E."/>
            <person name="Tice H."/>
            <person name="Bruce D."/>
            <person name="Goodwin L."/>
            <person name="Pitluck S."/>
            <person name="Larimer F.W."/>
            <person name="Land M.L."/>
            <person name="Hauser L."/>
            <person name="Sangwan P."/>
            <person name="de Vos W.M."/>
            <person name="Janssen P.H."/>
            <person name="Smidt H."/>
        </authorList>
    </citation>
    <scope>NUCLEOTIDE SEQUENCE [LARGE SCALE GENOMIC DNA]</scope>
    <source>
        <strain evidence="2 3">Ellin428</strain>
    </source>
</reference>
<dbReference type="AlphaFoldDB" id="B4D3K0"/>
<dbReference type="Gene3D" id="3.10.620.30">
    <property type="match status" value="1"/>
</dbReference>
<comment type="caution">
    <text evidence="2">The sequence shown here is derived from an EMBL/GenBank/DDBJ whole genome shotgun (WGS) entry which is preliminary data.</text>
</comment>
<feature type="signal peptide" evidence="1">
    <location>
        <begin position="1"/>
        <end position="20"/>
    </location>
</feature>
<dbReference type="InParanoid" id="B4D3K0"/>
<protein>
    <recommendedName>
        <fullName evidence="4">Transglutaminase-like domain-containing protein</fullName>
    </recommendedName>
</protein>
<organism evidence="2 3">
    <name type="scientific">Chthoniobacter flavus Ellin428</name>
    <dbReference type="NCBI Taxonomy" id="497964"/>
    <lineage>
        <taxon>Bacteria</taxon>
        <taxon>Pseudomonadati</taxon>
        <taxon>Verrucomicrobiota</taxon>
        <taxon>Spartobacteria</taxon>
        <taxon>Chthoniobacterales</taxon>
        <taxon>Chthoniobacteraceae</taxon>
        <taxon>Chthoniobacter</taxon>
    </lineage>
</organism>